<organism evidence="1 2">
    <name type="scientific">Klebsiella pneumoniae</name>
    <dbReference type="NCBI Taxonomy" id="573"/>
    <lineage>
        <taxon>Bacteria</taxon>
        <taxon>Pseudomonadati</taxon>
        <taxon>Pseudomonadota</taxon>
        <taxon>Gammaproteobacteria</taxon>
        <taxon>Enterobacterales</taxon>
        <taxon>Enterobacteriaceae</taxon>
        <taxon>Klebsiella/Raoultella group</taxon>
        <taxon>Klebsiella</taxon>
        <taxon>Klebsiella pneumoniae complex</taxon>
    </lineage>
</organism>
<proteinExistence type="predicted"/>
<comment type="caution">
    <text evidence="1">The sequence shown here is derived from an EMBL/GenBank/DDBJ whole genome shotgun (WGS) entry which is preliminary data.</text>
</comment>
<dbReference type="Proteomes" id="UP000664267">
    <property type="component" value="Unassembled WGS sequence"/>
</dbReference>
<evidence type="ECO:0000313" key="1">
    <source>
        <dbReference type="EMBL" id="MBO2025379.1"/>
    </source>
</evidence>
<gene>
    <name evidence="1" type="ORF">J4733_02690</name>
</gene>
<dbReference type="EMBL" id="JAGETN010000002">
    <property type="protein sequence ID" value="MBO2025379.1"/>
    <property type="molecule type" value="Genomic_DNA"/>
</dbReference>
<dbReference type="AlphaFoldDB" id="A0A939SRN0"/>
<accession>A0A939SRN0</accession>
<sequence>MIKATSGWKSCWWTFASADPTTIDSKGASAPFLYDINQIKQNFILFTLREGFVVFVKNGSIPVITLFAEYLPFSFLISEAIHHIFPSPLSFLLIQEIRPQLRRIACLLASSYGSGMQYIHLNAEDHSLRIVRARGN</sequence>
<name>A0A939SRN0_KLEPN</name>
<evidence type="ECO:0000313" key="2">
    <source>
        <dbReference type="Proteomes" id="UP000664267"/>
    </source>
</evidence>
<protein>
    <submittedName>
        <fullName evidence="1">Uncharacterized protein</fullName>
    </submittedName>
</protein>
<reference evidence="1" key="1">
    <citation type="submission" date="2021-03" db="EMBL/GenBank/DDBJ databases">
        <title>Molecular epidemiology and mechanisms of colistin and carbapenem resistance in Enterobacteriaceae from clinical isolates, the environment and porcine samples in Pretoria, South Africa.</title>
        <authorList>
            <person name="Bogoshi D."/>
            <person name="Mbelle N.M."/>
            <person name="Naidoo V."/>
            <person name="Osei Sekyere J."/>
        </authorList>
    </citation>
    <scope>NUCLEOTIDE SEQUENCE</scope>
    <source>
        <strain evidence="1">C029</strain>
    </source>
</reference>